<dbReference type="Gramene" id="AET5Gv20360900.1">
    <property type="protein sequence ID" value="AET5Gv20360900.1"/>
    <property type="gene ID" value="AET5Gv20360900"/>
</dbReference>
<sequence length="116" mass="12532">MEQLKLGSLQALEVDRVSSPPSWSLVRLRRWMWCPPPHPHTHTPPVEPCQGSDNLPLGVVERGVLDVAALPSSVTVGQVMPVSGMTIEPLVLAPTSNPNALFTKELCDFLASVEVA</sequence>
<reference evidence="1" key="3">
    <citation type="journal article" date="2017" name="Nature">
        <title>Genome sequence of the progenitor of the wheat D genome Aegilops tauschii.</title>
        <authorList>
            <person name="Luo M.C."/>
            <person name="Gu Y.Q."/>
            <person name="Puiu D."/>
            <person name="Wang H."/>
            <person name="Twardziok S.O."/>
            <person name="Deal K.R."/>
            <person name="Huo N."/>
            <person name="Zhu T."/>
            <person name="Wang L."/>
            <person name="Wang Y."/>
            <person name="McGuire P.E."/>
            <person name="Liu S."/>
            <person name="Long H."/>
            <person name="Ramasamy R.K."/>
            <person name="Rodriguez J.C."/>
            <person name="Van S.L."/>
            <person name="Yuan L."/>
            <person name="Wang Z."/>
            <person name="Xia Z."/>
            <person name="Xiao L."/>
            <person name="Anderson O.D."/>
            <person name="Ouyang S."/>
            <person name="Liang Y."/>
            <person name="Zimin A.V."/>
            <person name="Pertea G."/>
            <person name="Qi P."/>
            <person name="Bennetzen J.L."/>
            <person name="Dai X."/>
            <person name="Dawson M.W."/>
            <person name="Muller H.G."/>
            <person name="Kugler K."/>
            <person name="Rivarola-Duarte L."/>
            <person name="Spannagl M."/>
            <person name="Mayer K.F.X."/>
            <person name="Lu F.H."/>
            <person name="Bevan M.W."/>
            <person name="Leroy P."/>
            <person name="Li P."/>
            <person name="You F.M."/>
            <person name="Sun Q."/>
            <person name="Liu Z."/>
            <person name="Lyons E."/>
            <person name="Wicker T."/>
            <person name="Salzberg S.L."/>
            <person name="Devos K.M."/>
            <person name="Dvorak J."/>
        </authorList>
    </citation>
    <scope>NUCLEOTIDE SEQUENCE [LARGE SCALE GENOMIC DNA]</scope>
    <source>
        <strain evidence="1">cv. AL8/78</strain>
    </source>
</reference>
<organism evidence="1 2">
    <name type="scientific">Aegilops tauschii subsp. strangulata</name>
    <name type="common">Goatgrass</name>
    <dbReference type="NCBI Taxonomy" id="200361"/>
    <lineage>
        <taxon>Eukaryota</taxon>
        <taxon>Viridiplantae</taxon>
        <taxon>Streptophyta</taxon>
        <taxon>Embryophyta</taxon>
        <taxon>Tracheophyta</taxon>
        <taxon>Spermatophyta</taxon>
        <taxon>Magnoliopsida</taxon>
        <taxon>Liliopsida</taxon>
        <taxon>Poales</taxon>
        <taxon>Poaceae</taxon>
        <taxon>BOP clade</taxon>
        <taxon>Pooideae</taxon>
        <taxon>Triticodae</taxon>
        <taxon>Triticeae</taxon>
        <taxon>Triticinae</taxon>
        <taxon>Aegilops</taxon>
    </lineage>
</organism>
<reference evidence="2" key="1">
    <citation type="journal article" date="2014" name="Science">
        <title>Ancient hybridizations among the ancestral genomes of bread wheat.</title>
        <authorList>
            <consortium name="International Wheat Genome Sequencing Consortium,"/>
            <person name="Marcussen T."/>
            <person name="Sandve S.R."/>
            <person name="Heier L."/>
            <person name="Spannagl M."/>
            <person name="Pfeifer M."/>
            <person name="Jakobsen K.S."/>
            <person name="Wulff B.B."/>
            <person name="Steuernagel B."/>
            <person name="Mayer K.F."/>
            <person name="Olsen O.A."/>
        </authorList>
    </citation>
    <scope>NUCLEOTIDE SEQUENCE [LARGE SCALE GENOMIC DNA]</scope>
    <source>
        <strain evidence="2">cv. AL8/78</strain>
    </source>
</reference>
<dbReference type="EnsemblPlants" id="AET5Gv20360900.1">
    <property type="protein sequence ID" value="AET5Gv20360900.1"/>
    <property type="gene ID" value="AET5Gv20360900"/>
</dbReference>
<protein>
    <submittedName>
        <fullName evidence="1">Uncharacterized protein</fullName>
    </submittedName>
</protein>
<dbReference type="Proteomes" id="UP000015105">
    <property type="component" value="Chromosome 5D"/>
</dbReference>
<dbReference type="AlphaFoldDB" id="A0A453KBJ6"/>
<reference evidence="2" key="2">
    <citation type="journal article" date="2017" name="Nat. Plants">
        <title>The Aegilops tauschii genome reveals multiple impacts of transposons.</title>
        <authorList>
            <person name="Zhao G."/>
            <person name="Zou C."/>
            <person name="Li K."/>
            <person name="Wang K."/>
            <person name="Li T."/>
            <person name="Gao L."/>
            <person name="Zhang X."/>
            <person name="Wang H."/>
            <person name="Yang Z."/>
            <person name="Liu X."/>
            <person name="Jiang W."/>
            <person name="Mao L."/>
            <person name="Kong X."/>
            <person name="Jiao Y."/>
            <person name="Jia J."/>
        </authorList>
    </citation>
    <scope>NUCLEOTIDE SEQUENCE [LARGE SCALE GENOMIC DNA]</scope>
    <source>
        <strain evidence="2">cv. AL8/78</strain>
    </source>
</reference>
<evidence type="ECO:0000313" key="2">
    <source>
        <dbReference type="Proteomes" id="UP000015105"/>
    </source>
</evidence>
<accession>A0A453KBJ6</accession>
<reference evidence="1" key="5">
    <citation type="journal article" date="2021" name="G3 (Bethesda)">
        <title>Aegilops tauschii genome assembly Aet v5.0 features greater sequence contiguity and improved annotation.</title>
        <authorList>
            <person name="Wang L."/>
            <person name="Zhu T."/>
            <person name="Rodriguez J.C."/>
            <person name="Deal K.R."/>
            <person name="Dubcovsky J."/>
            <person name="McGuire P.E."/>
            <person name="Lux T."/>
            <person name="Spannagl M."/>
            <person name="Mayer K.F.X."/>
            <person name="Baldrich P."/>
            <person name="Meyers B.C."/>
            <person name="Huo N."/>
            <person name="Gu Y.Q."/>
            <person name="Zhou H."/>
            <person name="Devos K.M."/>
            <person name="Bennetzen J.L."/>
            <person name="Unver T."/>
            <person name="Budak H."/>
            <person name="Gulick P.J."/>
            <person name="Galiba G."/>
            <person name="Kalapos B."/>
            <person name="Nelson D.R."/>
            <person name="Li P."/>
            <person name="You F.M."/>
            <person name="Luo M.C."/>
            <person name="Dvorak J."/>
        </authorList>
    </citation>
    <scope>NUCLEOTIDE SEQUENCE [LARGE SCALE GENOMIC DNA]</scope>
    <source>
        <strain evidence="1">cv. AL8/78</strain>
    </source>
</reference>
<keyword evidence="2" id="KW-1185">Reference proteome</keyword>
<proteinExistence type="predicted"/>
<reference evidence="1" key="4">
    <citation type="submission" date="2019-03" db="UniProtKB">
        <authorList>
            <consortium name="EnsemblPlants"/>
        </authorList>
    </citation>
    <scope>IDENTIFICATION</scope>
</reference>
<evidence type="ECO:0000313" key="1">
    <source>
        <dbReference type="EnsemblPlants" id="AET5Gv20360900.1"/>
    </source>
</evidence>
<name>A0A453KBJ6_AEGTS</name>